<reference evidence="1 2" key="1">
    <citation type="journal article" date="2022" name="Nat. Genet.">
        <title>Improved pea reference genome and pan-genome highlight genomic features and evolutionary characteristics.</title>
        <authorList>
            <person name="Yang T."/>
            <person name="Liu R."/>
            <person name="Luo Y."/>
            <person name="Hu S."/>
            <person name="Wang D."/>
            <person name="Wang C."/>
            <person name="Pandey M.K."/>
            <person name="Ge S."/>
            <person name="Xu Q."/>
            <person name="Li N."/>
            <person name="Li G."/>
            <person name="Huang Y."/>
            <person name="Saxena R.K."/>
            <person name="Ji Y."/>
            <person name="Li M."/>
            <person name="Yan X."/>
            <person name="He Y."/>
            <person name="Liu Y."/>
            <person name="Wang X."/>
            <person name="Xiang C."/>
            <person name="Varshney R.K."/>
            <person name="Ding H."/>
            <person name="Gao S."/>
            <person name="Zong X."/>
        </authorList>
    </citation>
    <scope>NUCLEOTIDE SEQUENCE [LARGE SCALE GENOMIC DNA]</scope>
    <source>
        <strain evidence="1 2">cv. Zhongwan 6</strain>
    </source>
</reference>
<proteinExistence type="predicted"/>
<organism evidence="1 2">
    <name type="scientific">Pisum sativum</name>
    <name type="common">Garden pea</name>
    <name type="synonym">Lathyrus oleraceus</name>
    <dbReference type="NCBI Taxonomy" id="3888"/>
    <lineage>
        <taxon>Eukaryota</taxon>
        <taxon>Viridiplantae</taxon>
        <taxon>Streptophyta</taxon>
        <taxon>Embryophyta</taxon>
        <taxon>Tracheophyta</taxon>
        <taxon>Spermatophyta</taxon>
        <taxon>Magnoliopsida</taxon>
        <taxon>eudicotyledons</taxon>
        <taxon>Gunneridae</taxon>
        <taxon>Pentapetalae</taxon>
        <taxon>rosids</taxon>
        <taxon>fabids</taxon>
        <taxon>Fabales</taxon>
        <taxon>Fabaceae</taxon>
        <taxon>Papilionoideae</taxon>
        <taxon>50 kb inversion clade</taxon>
        <taxon>NPAAA clade</taxon>
        <taxon>Hologalegina</taxon>
        <taxon>IRL clade</taxon>
        <taxon>Fabeae</taxon>
        <taxon>Lathyrus</taxon>
    </lineage>
</organism>
<dbReference type="Proteomes" id="UP001058974">
    <property type="component" value="Chromosome 4"/>
</dbReference>
<comment type="caution">
    <text evidence="1">The sequence shown here is derived from an EMBL/GenBank/DDBJ whole genome shotgun (WGS) entry which is preliminary data.</text>
</comment>
<gene>
    <name evidence="1" type="ORF">KIW84_043218</name>
</gene>
<accession>A0A9D4XEK9</accession>
<dbReference type="PANTHER" id="PTHR34222:SF99">
    <property type="entry name" value="PROTEIN, PUTATIVE-RELATED"/>
    <property type="match status" value="1"/>
</dbReference>
<sequence length="145" mass="16487">MEFLQGVHDRFSVVRSQILLIDLFPSIQCIYNLVRQEEKQKEINFHPLPTEESSALHTSKVPRHTQGKYQRPYCEHYNKHGHTISTCYQILGFPNKPQKKSEPSSSSSSNQLSSVQYQKLLSLLAKEEIGGPSVNLADANMVSRS</sequence>
<dbReference type="EMBL" id="JAMSHJ010000004">
    <property type="protein sequence ID" value="KAI5418908.1"/>
    <property type="molecule type" value="Genomic_DNA"/>
</dbReference>
<dbReference type="Gramene" id="Psat04G0321800-T1">
    <property type="protein sequence ID" value="KAI5418908.1"/>
    <property type="gene ID" value="KIW84_043218"/>
</dbReference>
<name>A0A9D4XEK9_PEA</name>
<dbReference type="AlphaFoldDB" id="A0A9D4XEK9"/>
<protein>
    <submittedName>
        <fullName evidence="1">Uncharacterized protein</fullName>
    </submittedName>
</protein>
<evidence type="ECO:0000313" key="1">
    <source>
        <dbReference type="EMBL" id="KAI5418908.1"/>
    </source>
</evidence>
<keyword evidence="2" id="KW-1185">Reference proteome</keyword>
<dbReference type="PANTHER" id="PTHR34222">
    <property type="entry name" value="GAG_PRE-INTEGRS DOMAIN-CONTAINING PROTEIN"/>
    <property type="match status" value="1"/>
</dbReference>
<evidence type="ECO:0000313" key="2">
    <source>
        <dbReference type="Proteomes" id="UP001058974"/>
    </source>
</evidence>